<dbReference type="EMBL" id="QOUX01000046">
    <property type="protein sequence ID" value="RXI98025.1"/>
    <property type="molecule type" value="Genomic_DNA"/>
</dbReference>
<dbReference type="RefSeq" id="WP_129079388.1">
    <property type="nucleotide sequence ID" value="NZ_QOUX01000046.1"/>
</dbReference>
<dbReference type="OrthoDB" id="2351076at2"/>
<organism evidence="1 2">
    <name type="scientific">Anaerobacillus alkaliphilus</name>
    <dbReference type="NCBI Taxonomy" id="1548597"/>
    <lineage>
        <taxon>Bacteria</taxon>
        <taxon>Bacillati</taxon>
        <taxon>Bacillota</taxon>
        <taxon>Bacilli</taxon>
        <taxon>Bacillales</taxon>
        <taxon>Bacillaceae</taxon>
        <taxon>Anaerobacillus</taxon>
    </lineage>
</organism>
<proteinExistence type="predicted"/>
<name>A0A4Q0VQ10_9BACI</name>
<keyword evidence="2" id="KW-1185">Reference proteome</keyword>
<protein>
    <recommendedName>
        <fullName evidence="3">Flagellar hook-length control protein FliK</fullName>
    </recommendedName>
</protein>
<gene>
    <name evidence="1" type="ORF">DS745_16895</name>
</gene>
<evidence type="ECO:0008006" key="3">
    <source>
        <dbReference type="Google" id="ProtNLM"/>
    </source>
</evidence>
<accession>A0A4Q0VQ10</accession>
<evidence type="ECO:0000313" key="1">
    <source>
        <dbReference type="EMBL" id="RXI98025.1"/>
    </source>
</evidence>
<reference evidence="1 2" key="1">
    <citation type="journal article" date="2019" name="Int. J. Syst. Evol. Microbiol.">
        <title>Anaerobacillus alkaliphilus sp. nov., a novel alkaliphilic and moderately halophilic bacterium.</title>
        <authorList>
            <person name="Borsodi A.K."/>
            <person name="Aszalos J.M."/>
            <person name="Bihari P."/>
            <person name="Nagy I."/>
            <person name="Schumann P."/>
            <person name="Sproer C."/>
            <person name="Kovacs A.L."/>
            <person name="Boka K."/>
            <person name="Dobosy P."/>
            <person name="Ovari M."/>
            <person name="Szili-Kovacs T."/>
            <person name="Toth E."/>
        </authorList>
    </citation>
    <scope>NUCLEOTIDE SEQUENCE [LARGE SCALE GENOMIC DNA]</scope>
    <source>
        <strain evidence="1 2">B16-10</strain>
    </source>
</reference>
<dbReference type="Proteomes" id="UP000290649">
    <property type="component" value="Unassembled WGS sequence"/>
</dbReference>
<dbReference type="AlphaFoldDB" id="A0A4Q0VQ10"/>
<sequence length="539" mass="60631">MFRTNIVHSLLKGLDPIHQKTINLQSGQIFKGKILKLYPGQLASLQLGGLTLTAKLEAALTAGNRYWFQVQPSEGLPELKVIEGFKYAAKENEDILRQLGLNHSKLNEMIIKHLASKDIPFTREHIILGAEVLHRSGNIDAEGLSILRFLIERNLPISAATFSAVSSLSKGEGLASNLEELSALLSAQQRKEPAIQQLHQFLQTMISKMNVQVDQQNIVFSESPTNNQSPEAQLALQKLGVIDKQTTPEQFLSQIKEMLVKASNEDLKQIWPTFTKEQILLEINRGRVGELLSKIVVEKGVRGEQQLQQLLSALGNSDSSKSDISTSLASQLSGIINRIGYQYERDMGQYFQRNEGNESQLLQLKSLLLKAQELQLPSSIQEKMDLIINRITGQQLLSANQEGPIAHYAVMVPLKLFGKATDLTVQWEGKKDQTGKLNPDHCRILFYLNLGNIKETIIDVQIQARIVSLHVINEREKPINLLNAFQPHLKEALSQLNYKLSSVKWTQPIIESQSNQNRTLPGQTYYQNQRQYQGVDIRI</sequence>
<evidence type="ECO:0000313" key="2">
    <source>
        <dbReference type="Proteomes" id="UP000290649"/>
    </source>
</evidence>
<comment type="caution">
    <text evidence="1">The sequence shown here is derived from an EMBL/GenBank/DDBJ whole genome shotgun (WGS) entry which is preliminary data.</text>
</comment>